<dbReference type="HOGENOM" id="CLU_001570_4_0_1"/>
<dbReference type="Gene3D" id="1.10.630.10">
    <property type="entry name" value="Cytochrome P450"/>
    <property type="match status" value="1"/>
</dbReference>
<feature type="region of interest" description="Disordered" evidence="8">
    <location>
        <begin position="35"/>
        <end position="54"/>
    </location>
</feature>
<dbReference type="GO" id="GO:0016705">
    <property type="term" value="F:oxidoreductase activity, acting on paired donors, with incorporation or reduction of molecular oxygen"/>
    <property type="evidence" value="ECO:0007669"/>
    <property type="project" value="InterPro"/>
</dbReference>
<organism evidence="11">
    <name type="scientific">Selaginella moellendorffii</name>
    <name type="common">Spikemoss</name>
    <dbReference type="NCBI Taxonomy" id="88036"/>
    <lineage>
        <taxon>Eukaryota</taxon>
        <taxon>Viridiplantae</taxon>
        <taxon>Streptophyta</taxon>
        <taxon>Embryophyta</taxon>
        <taxon>Tracheophyta</taxon>
        <taxon>Lycopodiopsida</taxon>
        <taxon>Selaginellales</taxon>
        <taxon>Selaginellaceae</taxon>
        <taxon>Selaginella</taxon>
    </lineage>
</organism>
<keyword evidence="9" id="KW-1133">Transmembrane helix</keyword>
<dbReference type="PRINTS" id="PR00385">
    <property type="entry name" value="P450"/>
</dbReference>
<dbReference type="InterPro" id="IPR017972">
    <property type="entry name" value="Cyt_P450_CS"/>
</dbReference>
<comment type="similarity">
    <text evidence="1 7">Belongs to the cytochrome P450 family.</text>
</comment>
<keyword evidence="11" id="KW-1185">Reference proteome</keyword>
<evidence type="ECO:0000256" key="4">
    <source>
        <dbReference type="ARBA" id="ARBA00023002"/>
    </source>
</evidence>
<dbReference type="Proteomes" id="UP000001514">
    <property type="component" value="Unassembled WGS sequence"/>
</dbReference>
<dbReference type="InterPro" id="IPR002401">
    <property type="entry name" value="Cyt_P450_E_grp-I"/>
</dbReference>
<evidence type="ECO:0000313" key="10">
    <source>
        <dbReference type="EMBL" id="EFJ32764.1"/>
    </source>
</evidence>
<dbReference type="GeneID" id="9652589"/>
<protein>
    <submittedName>
        <fullName evidence="10">Uncharacterized protein CYP703D1</fullName>
    </submittedName>
</protein>
<dbReference type="PRINTS" id="PR00463">
    <property type="entry name" value="EP450I"/>
</dbReference>
<keyword evidence="9" id="KW-0472">Membrane</keyword>
<name>D8R513_SELML</name>
<proteinExistence type="inferred from homology"/>
<keyword evidence="7" id="KW-0503">Monooxygenase</keyword>
<comment type="cofactor">
    <cofactor evidence="6">
        <name>heme</name>
        <dbReference type="ChEBI" id="CHEBI:30413"/>
    </cofactor>
</comment>
<dbReference type="eggNOG" id="KOG0156">
    <property type="taxonomic scope" value="Eukaryota"/>
</dbReference>
<feature type="transmembrane region" description="Helical" evidence="9">
    <location>
        <begin position="6"/>
        <end position="25"/>
    </location>
</feature>
<evidence type="ECO:0000313" key="11">
    <source>
        <dbReference type="Proteomes" id="UP000001514"/>
    </source>
</evidence>
<evidence type="ECO:0000256" key="6">
    <source>
        <dbReference type="PIRSR" id="PIRSR602401-1"/>
    </source>
</evidence>
<dbReference type="PANTHER" id="PTHR47944:SF16">
    <property type="entry name" value="CYTOCHROME P450 FAMILY 1 SUBFAMILY A POLYPEPTIDE 1"/>
    <property type="match status" value="1"/>
</dbReference>
<keyword evidence="9" id="KW-0812">Transmembrane</keyword>
<dbReference type="OMA" id="DFNDPDC"/>
<reference evidence="10 11" key="1">
    <citation type="journal article" date="2011" name="Science">
        <title>The Selaginella genome identifies genetic changes associated with the evolution of vascular plants.</title>
        <authorList>
            <person name="Banks J.A."/>
            <person name="Nishiyama T."/>
            <person name="Hasebe M."/>
            <person name="Bowman J.L."/>
            <person name="Gribskov M."/>
            <person name="dePamphilis C."/>
            <person name="Albert V.A."/>
            <person name="Aono N."/>
            <person name="Aoyama T."/>
            <person name="Ambrose B.A."/>
            <person name="Ashton N.W."/>
            <person name="Axtell M.J."/>
            <person name="Barker E."/>
            <person name="Barker M.S."/>
            <person name="Bennetzen J.L."/>
            <person name="Bonawitz N.D."/>
            <person name="Chapple C."/>
            <person name="Cheng C."/>
            <person name="Correa L.G."/>
            <person name="Dacre M."/>
            <person name="DeBarry J."/>
            <person name="Dreyer I."/>
            <person name="Elias M."/>
            <person name="Engstrom E.M."/>
            <person name="Estelle M."/>
            <person name="Feng L."/>
            <person name="Finet C."/>
            <person name="Floyd S.K."/>
            <person name="Frommer W.B."/>
            <person name="Fujita T."/>
            <person name="Gramzow L."/>
            <person name="Gutensohn M."/>
            <person name="Harholt J."/>
            <person name="Hattori M."/>
            <person name="Heyl A."/>
            <person name="Hirai T."/>
            <person name="Hiwatashi Y."/>
            <person name="Ishikawa M."/>
            <person name="Iwata M."/>
            <person name="Karol K.G."/>
            <person name="Koehler B."/>
            <person name="Kolukisaoglu U."/>
            <person name="Kubo M."/>
            <person name="Kurata T."/>
            <person name="Lalonde S."/>
            <person name="Li K."/>
            <person name="Li Y."/>
            <person name="Litt A."/>
            <person name="Lyons E."/>
            <person name="Manning G."/>
            <person name="Maruyama T."/>
            <person name="Michael T.P."/>
            <person name="Mikami K."/>
            <person name="Miyazaki S."/>
            <person name="Morinaga S."/>
            <person name="Murata T."/>
            <person name="Mueller-Roeber B."/>
            <person name="Nelson D.R."/>
            <person name="Obara M."/>
            <person name="Oguri Y."/>
            <person name="Olmstead R.G."/>
            <person name="Onodera N."/>
            <person name="Petersen B.L."/>
            <person name="Pils B."/>
            <person name="Prigge M."/>
            <person name="Rensing S.A."/>
            <person name="Riano-Pachon D.M."/>
            <person name="Roberts A.W."/>
            <person name="Sato Y."/>
            <person name="Scheller H.V."/>
            <person name="Schulz B."/>
            <person name="Schulz C."/>
            <person name="Shakirov E.V."/>
            <person name="Shibagaki N."/>
            <person name="Shinohara N."/>
            <person name="Shippen D.E."/>
            <person name="Soerensen I."/>
            <person name="Sotooka R."/>
            <person name="Sugimoto N."/>
            <person name="Sugita M."/>
            <person name="Sumikawa N."/>
            <person name="Tanurdzic M."/>
            <person name="Theissen G."/>
            <person name="Ulvskov P."/>
            <person name="Wakazuki S."/>
            <person name="Weng J.K."/>
            <person name="Willats W.W."/>
            <person name="Wipf D."/>
            <person name="Wolf P.G."/>
            <person name="Yang L."/>
            <person name="Zimmer A.D."/>
            <person name="Zhu Q."/>
            <person name="Mitros T."/>
            <person name="Hellsten U."/>
            <person name="Loque D."/>
            <person name="Otillar R."/>
            <person name="Salamov A."/>
            <person name="Schmutz J."/>
            <person name="Shapiro H."/>
            <person name="Lindquist E."/>
            <person name="Lucas S."/>
            <person name="Rokhsar D."/>
            <person name="Grigoriev I.V."/>
        </authorList>
    </citation>
    <scope>NUCLEOTIDE SEQUENCE [LARGE SCALE GENOMIC DNA]</scope>
</reference>
<gene>
    <name evidence="10" type="primary">CYP703D1</name>
    <name evidence="10" type="ORF">SELMODRAFT_168443</name>
</gene>
<dbReference type="GO" id="GO:0004497">
    <property type="term" value="F:monooxygenase activity"/>
    <property type="evidence" value="ECO:0007669"/>
    <property type="project" value="UniProtKB-KW"/>
</dbReference>
<dbReference type="OrthoDB" id="2789670at2759"/>
<accession>D8R513</accession>
<dbReference type="SUPFAM" id="SSF48264">
    <property type="entry name" value="Cytochrome P450"/>
    <property type="match status" value="1"/>
</dbReference>
<dbReference type="GO" id="GO:0020037">
    <property type="term" value="F:heme binding"/>
    <property type="evidence" value="ECO:0007669"/>
    <property type="project" value="InterPro"/>
</dbReference>
<dbReference type="AlphaFoldDB" id="D8R513"/>
<dbReference type="KEGG" id="smo:SELMODRAFT_168443"/>
<dbReference type="InterPro" id="IPR001128">
    <property type="entry name" value="Cyt_P450"/>
</dbReference>
<evidence type="ECO:0000256" key="8">
    <source>
        <dbReference type="SAM" id="MobiDB-lite"/>
    </source>
</evidence>
<dbReference type="EMBL" id="GL377572">
    <property type="protein sequence ID" value="EFJ32764.1"/>
    <property type="molecule type" value="Genomic_DNA"/>
</dbReference>
<sequence>MDSSVFQAIVAAFFLFLSLIHFLFFRPIRPGAKSNVDPGVKGRDRRQRLHLPPGPKPWPVIGNLLQIGPFPHKSMMEFTRRHGPLVYLKLGVVPTIVTDSPAIIRDILIKQDHIFASRPENIACQYFTYNGRDIAFAPYGQHWRAMRKICTLELLSPRKIASFRDGRCQELDLMVESVFQDLGREEGSSPTTHKINLRDKFASLSCNILTRMLLGKRHFGPGAAGPEDAAEHKQMIYEGFALVNAFNVADYLPFLRAFDLQGHERKMRRIMQRADEVYDEIIEEHRQKLAKNSGGSCQEQQGASFVDVLLSVPGANGEKQLSTTTIKAIMIDMLSAGTDTSSVISEWAMAELARHPREMAKVREELDAAVGVDRPVDESDVVNLNYLKAVVKEIFRLHPVGAFLIPHFSTEDTRIGGYDIPKNTRILVNTYSLGRSRSVWGDDVHLFRPDRFLASPGDLSSQIVELMDSECRVVPFGAGRRSCPGASLGSCMVVMGLARLIQRFDWSAPPGEEIDVSERVGFTVLDKPLELVAKPRECVNF</sequence>
<dbReference type="CDD" id="cd20618">
    <property type="entry name" value="CYP71_clan"/>
    <property type="match status" value="1"/>
</dbReference>
<evidence type="ECO:0000256" key="5">
    <source>
        <dbReference type="ARBA" id="ARBA00023004"/>
    </source>
</evidence>
<dbReference type="InParanoid" id="D8R513"/>
<evidence type="ECO:0000256" key="7">
    <source>
        <dbReference type="RuleBase" id="RU000461"/>
    </source>
</evidence>
<evidence type="ECO:0000256" key="2">
    <source>
        <dbReference type="ARBA" id="ARBA00022617"/>
    </source>
</evidence>
<dbReference type="STRING" id="88036.D8R513"/>
<evidence type="ECO:0000256" key="9">
    <source>
        <dbReference type="SAM" id="Phobius"/>
    </source>
</evidence>
<keyword evidence="2 6" id="KW-0349">Heme</keyword>
<feature type="binding site" description="axial binding residue" evidence="6">
    <location>
        <position position="483"/>
    </location>
    <ligand>
        <name>heme</name>
        <dbReference type="ChEBI" id="CHEBI:30413"/>
    </ligand>
    <ligandPart>
        <name>Fe</name>
        <dbReference type="ChEBI" id="CHEBI:18248"/>
    </ligandPart>
</feature>
<keyword evidence="3 6" id="KW-0479">Metal-binding</keyword>
<keyword evidence="5 6" id="KW-0408">Iron</keyword>
<dbReference type="GO" id="GO:0005506">
    <property type="term" value="F:iron ion binding"/>
    <property type="evidence" value="ECO:0007669"/>
    <property type="project" value="InterPro"/>
</dbReference>
<dbReference type="PROSITE" id="PS00086">
    <property type="entry name" value="CYTOCHROME_P450"/>
    <property type="match status" value="1"/>
</dbReference>
<dbReference type="PANTHER" id="PTHR47944">
    <property type="entry name" value="CYTOCHROME P450 98A9"/>
    <property type="match status" value="1"/>
</dbReference>
<dbReference type="InterPro" id="IPR036396">
    <property type="entry name" value="Cyt_P450_sf"/>
</dbReference>
<dbReference type="Pfam" id="PF00067">
    <property type="entry name" value="p450"/>
    <property type="match status" value="1"/>
</dbReference>
<dbReference type="Gramene" id="EFJ32764">
    <property type="protein sequence ID" value="EFJ32764"/>
    <property type="gene ID" value="SELMODRAFT_168443"/>
</dbReference>
<evidence type="ECO:0000256" key="1">
    <source>
        <dbReference type="ARBA" id="ARBA00010617"/>
    </source>
</evidence>
<keyword evidence="4 7" id="KW-0560">Oxidoreductase</keyword>
<evidence type="ECO:0000256" key="3">
    <source>
        <dbReference type="ARBA" id="ARBA00022723"/>
    </source>
</evidence>